<evidence type="ECO:0000313" key="4">
    <source>
        <dbReference type="Proteomes" id="UP001215280"/>
    </source>
</evidence>
<feature type="compositionally biased region" description="Low complexity" evidence="1">
    <location>
        <begin position="203"/>
        <end position="217"/>
    </location>
</feature>
<evidence type="ECO:0000256" key="2">
    <source>
        <dbReference type="SAM" id="Phobius"/>
    </source>
</evidence>
<sequence length="375" mass="41192">MRHSQATTPSIVAPARYLPPRNPIDSEMGIVDATTLTLLHKMMADSYEHGRIIWKENKARCAITGEVESDALPCGPNAAQKRVEEWLISAGLLDPDQDAHSLDGSDEADENIPPPSPSTPETRAWHRRLEIVSPRNRSPKSASEPPLPSPRSPLSPAKLWSAVQRGTSAIPLLTVRLRPKETPSQPSTPSTTPVRKRSRSLADAAGPSSSKSPSWDGSETLLATAFKRAAMLGTITDDDAEAIIRQHRDPNPPPQARPSWYIPAIEPPSASQKISVPPKPKPIPRPQYPEPASYRWPAPEVPRAPAPPPELLLAGGKDPCSQLRWYHPLLVLFFLHLIIISFSAYVLLRLILKPLVCLAALYYTYLLSDVLVSFL</sequence>
<protein>
    <submittedName>
        <fullName evidence="3">Uncharacterized protein</fullName>
    </submittedName>
</protein>
<feature type="transmembrane region" description="Helical" evidence="2">
    <location>
        <begin position="355"/>
        <end position="374"/>
    </location>
</feature>
<evidence type="ECO:0000256" key="1">
    <source>
        <dbReference type="SAM" id="MobiDB-lite"/>
    </source>
</evidence>
<evidence type="ECO:0000313" key="3">
    <source>
        <dbReference type="EMBL" id="KAJ7779518.1"/>
    </source>
</evidence>
<gene>
    <name evidence="3" type="ORF">DFH07DRAFT_765799</name>
</gene>
<dbReference type="Proteomes" id="UP001215280">
    <property type="component" value="Unassembled WGS sequence"/>
</dbReference>
<keyword evidence="2" id="KW-1133">Transmembrane helix</keyword>
<keyword evidence="2" id="KW-0812">Transmembrane</keyword>
<accession>A0AAD7K8R8</accession>
<feature type="compositionally biased region" description="Low complexity" evidence="1">
    <location>
        <begin position="182"/>
        <end position="193"/>
    </location>
</feature>
<comment type="caution">
    <text evidence="3">The sequence shown here is derived from an EMBL/GenBank/DDBJ whole genome shotgun (WGS) entry which is preliminary data.</text>
</comment>
<dbReference type="EMBL" id="JARJLG010000007">
    <property type="protein sequence ID" value="KAJ7779518.1"/>
    <property type="molecule type" value="Genomic_DNA"/>
</dbReference>
<feature type="transmembrane region" description="Helical" evidence="2">
    <location>
        <begin position="325"/>
        <end position="348"/>
    </location>
</feature>
<feature type="region of interest" description="Disordered" evidence="1">
    <location>
        <begin position="95"/>
        <end position="156"/>
    </location>
</feature>
<reference evidence="3" key="1">
    <citation type="submission" date="2023-03" db="EMBL/GenBank/DDBJ databases">
        <title>Massive genome expansion in bonnet fungi (Mycena s.s.) driven by repeated elements and novel gene families across ecological guilds.</title>
        <authorList>
            <consortium name="Lawrence Berkeley National Laboratory"/>
            <person name="Harder C.B."/>
            <person name="Miyauchi S."/>
            <person name="Viragh M."/>
            <person name="Kuo A."/>
            <person name="Thoen E."/>
            <person name="Andreopoulos B."/>
            <person name="Lu D."/>
            <person name="Skrede I."/>
            <person name="Drula E."/>
            <person name="Henrissat B."/>
            <person name="Morin E."/>
            <person name="Kohler A."/>
            <person name="Barry K."/>
            <person name="LaButti K."/>
            <person name="Morin E."/>
            <person name="Salamov A."/>
            <person name="Lipzen A."/>
            <person name="Mereny Z."/>
            <person name="Hegedus B."/>
            <person name="Baldrian P."/>
            <person name="Stursova M."/>
            <person name="Weitz H."/>
            <person name="Taylor A."/>
            <person name="Grigoriev I.V."/>
            <person name="Nagy L.G."/>
            <person name="Martin F."/>
            <person name="Kauserud H."/>
        </authorList>
    </citation>
    <scope>NUCLEOTIDE SEQUENCE</scope>
    <source>
        <strain evidence="3">CBHHK188m</strain>
    </source>
</reference>
<feature type="region of interest" description="Disordered" evidence="1">
    <location>
        <begin position="171"/>
        <end position="217"/>
    </location>
</feature>
<dbReference type="AlphaFoldDB" id="A0AAD7K8R8"/>
<organism evidence="3 4">
    <name type="scientific">Mycena maculata</name>
    <dbReference type="NCBI Taxonomy" id="230809"/>
    <lineage>
        <taxon>Eukaryota</taxon>
        <taxon>Fungi</taxon>
        <taxon>Dikarya</taxon>
        <taxon>Basidiomycota</taxon>
        <taxon>Agaricomycotina</taxon>
        <taxon>Agaricomycetes</taxon>
        <taxon>Agaricomycetidae</taxon>
        <taxon>Agaricales</taxon>
        <taxon>Marasmiineae</taxon>
        <taxon>Mycenaceae</taxon>
        <taxon>Mycena</taxon>
    </lineage>
</organism>
<keyword evidence="2" id="KW-0472">Membrane</keyword>
<proteinExistence type="predicted"/>
<keyword evidence="4" id="KW-1185">Reference proteome</keyword>
<name>A0AAD7K8R8_9AGAR</name>